<dbReference type="AlphaFoldDB" id="A0A4R7SXM6"/>
<proteinExistence type="predicted"/>
<sequence>MAHVRGFTRGNTSMGVVPTHSQSMDITWLSPIPSASFATVLADPGATTYATALGCGSGSPGRRGSDRTGSPGDGLKLADLVQVFQPPSGRWRQRG</sequence>
<evidence type="ECO:0000313" key="2">
    <source>
        <dbReference type="EMBL" id="TDU83168.1"/>
    </source>
</evidence>
<dbReference type="Proteomes" id="UP000295151">
    <property type="component" value="Unassembled WGS sequence"/>
</dbReference>
<keyword evidence="3" id="KW-1185">Reference proteome</keyword>
<evidence type="ECO:0000256" key="1">
    <source>
        <dbReference type="SAM" id="MobiDB-lite"/>
    </source>
</evidence>
<organism evidence="2 3">
    <name type="scientific">Kribbella voronezhensis</name>
    <dbReference type="NCBI Taxonomy" id="2512212"/>
    <lineage>
        <taxon>Bacteria</taxon>
        <taxon>Bacillati</taxon>
        <taxon>Actinomycetota</taxon>
        <taxon>Actinomycetes</taxon>
        <taxon>Propionibacteriales</taxon>
        <taxon>Kribbellaceae</taxon>
        <taxon>Kribbella</taxon>
    </lineage>
</organism>
<reference evidence="2 3" key="1">
    <citation type="submission" date="2019-03" db="EMBL/GenBank/DDBJ databases">
        <title>Genomic Encyclopedia of Type Strains, Phase III (KMG-III): the genomes of soil and plant-associated and newly described type strains.</title>
        <authorList>
            <person name="Whitman W."/>
        </authorList>
    </citation>
    <scope>NUCLEOTIDE SEQUENCE [LARGE SCALE GENOMIC DNA]</scope>
    <source>
        <strain evidence="2 3">VKM Ac-2575</strain>
    </source>
</reference>
<protein>
    <submittedName>
        <fullName evidence="2">Uncharacterized protein</fullName>
    </submittedName>
</protein>
<feature type="region of interest" description="Disordered" evidence="1">
    <location>
        <begin position="54"/>
        <end position="95"/>
    </location>
</feature>
<evidence type="ECO:0000313" key="3">
    <source>
        <dbReference type="Proteomes" id="UP000295151"/>
    </source>
</evidence>
<name>A0A4R7SXM6_9ACTN</name>
<comment type="caution">
    <text evidence="2">The sequence shown here is derived from an EMBL/GenBank/DDBJ whole genome shotgun (WGS) entry which is preliminary data.</text>
</comment>
<gene>
    <name evidence="2" type="ORF">EV138_5629</name>
</gene>
<accession>A0A4R7SXM6</accession>
<dbReference type="EMBL" id="SOCE01000002">
    <property type="protein sequence ID" value="TDU83168.1"/>
    <property type="molecule type" value="Genomic_DNA"/>
</dbReference>